<dbReference type="GO" id="GO:0000977">
    <property type="term" value="F:RNA polymerase II transcription regulatory region sequence-specific DNA binding"/>
    <property type="evidence" value="ECO:0007669"/>
    <property type="project" value="TreeGrafter"/>
</dbReference>
<proteinExistence type="predicted"/>
<evidence type="ECO:0000256" key="5">
    <source>
        <dbReference type="PROSITE-ProRule" id="PRU00042"/>
    </source>
</evidence>
<dbReference type="OrthoDB" id="10654168at2759"/>
<feature type="compositionally biased region" description="Basic and acidic residues" evidence="6">
    <location>
        <begin position="44"/>
        <end position="54"/>
    </location>
</feature>
<gene>
    <name evidence="8" type="ORF">TNIN_462671</name>
</gene>
<dbReference type="EMBL" id="BMAV01006821">
    <property type="protein sequence ID" value="GFY49091.1"/>
    <property type="molecule type" value="Genomic_DNA"/>
</dbReference>
<keyword evidence="1" id="KW-0479">Metal-binding</keyword>
<keyword evidence="4" id="KW-0862">Zinc</keyword>
<dbReference type="SMART" id="SM00355">
    <property type="entry name" value="ZnF_C2H2"/>
    <property type="match status" value="6"/>
</dbReference>
<feature type="region of interest" description="Disordered" evidence="6">
    <location>
        <begin position="220"/>
        <end position="271"/>
    </location>
</feature>
<dbReference type="PROSITE" id="PS50157">
    <property type="entry name" value="ZINC_FINGER_C2H2_2"/>
    <property type="match status" value="3"/>
</dbReference>
<dbReference type="Gene3D" id="3.30.160.60">
    <property type="entry name" value="Classic Zinc Finger"/>
    <property type="match status" value="2"/>
</dbReference>
<feature type="compositionally biased region" description="Basic and acidic residues" evidence="6">
    <location>
        <begin position="239"/>
        <end position="249"/>
    </location>
</feature>
<comment type="caution">
    <text evidence="8">The sequence shown here is derived from an EMBL/GenBank/DDBJ whole genome shotgun (WGS) entry which is preliminary data.</text>
</comment>
<evidence type="ECO:0000256" key="2">
    <source>
        <dbReference type="ARBA" id="ARBA00022737"/>
    </source>
</evidence>
<dbReference type="InterPro" id="IPR013087">
    <property type="entry name" value="Znf_C2H2_type"/>
</dbReference>
<dbReference type="PROSITE" id="PS00028">
    <property type="entry name" value="ZINC_FINGER_C2H2_1"/>
    <property type="match status" value="4"/>
</dbReference>
<evidence type="ECO:0000256" key="4">
    <source>
        <dbReference type="ARBA" id="ARBA00022833"/>
    </source>
</evidence>
<dbReference type="GO" id="GO:0008270">
    <property type="term" value="F:zinc ion binding"/>
    <property type="evidence" value="ECO:0007669"/>
    <property type="project" value="UniProtKB-KW"/>
</dbReference>
<accession>A0A8X6XC15</accession>
<feature type="region of interest" description="Disordered" evidence="6">
    <location>
        <begin position="1"/>
        <end position="83"/>
    </location>
</feature>
<protein>
    <recommendedName>
        <fullName evidence="7">C2H2-type domain-containing protein</fullName>
    </recommendedName>
</protein>
<feature type="compositionally biased region" description="Polar residues" evidence="6">
    <location>
        <begin position="257"/>
        <end position="271"/>
    </location>
</feature>
<feature type="domain" description="C2H2-type" evidence="7">
    <location>
        <begin position="370"/>
        <end position="398"/>
    </location>
</feature>
<evidence type="ECO:0000313" key="8">
    <source>
        <dbReference type="EMBL" id="GFY49091.1"/>
    </source>
</evidence>
<evidence type="ECO:0000256" key="6">
    <source>
        <dbReference type="SAM" id="MobiDB-lite"/>
    </source>
</evidence>
<feature type="domain" description="C2H2-type" evidence="7">
    <location>
        <begin position="278"/>
        <end position="306"/>
    </location>
</feature>
<name>A0A8X6XC15_9ARAC</name>
<evidence type="ECO:0000256" key="1">
    <source>
        <dbReference type="ARBA" id="ARBA00022723"/>
    </source>
</evidence>
<dbReference type="AlphaFoldDB" id="A0A8X6XC15"/>
<feature type="compositionally biased region" description="Pro residues" evidence="6">
    <location>
        <begin position="319"/>
        <end position="328"/>
    </location>
</feature>
<evidence type="ECO:0000256" key="3">
    <source>
        <dbReference type="ARBA" id="ARBA00022771"/>
    </source>
</evidence>
<dbReference type="Proteomes" id="UP000886998">
    <property type="component" value="Unassembled WGS sequence"/>
</dbReference>
<dbReference type="PANTHER" id="PTHR24409:SF295">
    <property type="entry name" value="AZ2-RELATED"/>
    <property type="match status" value="1"/>
</dbReference>
<keyword evidence="2" id="KW-0677">Repeat</keyword>
<feature type="compositionally biased region" description="Basic and acidic residues" evidence="6">
    <location>
        <begin position="142"/>
        <end position="167"/>
    </location>
</feature>
<feature type="region of interest" description="Disordered" evidence="6">
    <location>
        <begin position="142"/>
        <end position="188"/>
    </location>
</feature>
<keyword evidence="9" id="KW-1185">Reference proteome</keyword>
<feature type="region of interest" description="Disordered" evidence="6">
    <location>
        <begin position="555"/>
        <end position="574"/>
    </location>
</feature>
<feature type="region of interest" description="Disordered" evidence="6">
    <location>
        <begin position="316"/>
        <end position="360"/>
    </location>
</feature>
<dbReference type="GO" id="GO:0000981">
    <property type="term" value="F:DNA-binding transcription factor activity, RNA polymerase II-specific"/>
    <property type="evidence" value="ECO:0007669"/>
    <property type="project" value="TreeGrafter"/>
</dbReference>
<evidence type="ECO:0000313" key="9">
    <source>
        <dbReference type="Proteomes" id="UP000886998"/>
    </source>
</evidence>
<reference evidence="8" key="1">
    <citation type="submission" date="2020-08" db="EMBL/GenBank/DDBJ databases">
        <title>Multicomponent nature underlies the extraordinary mechanical properties of spider dragline silk.</title>
        <authorList>
            <person name="Kono N."/>
            <person name="Nakamura H."/>
            <person name="Mori M."/>
            <person name="Yoshida Y."/>
            <person name="Ohtoshi R."/>
            <person name="Malay A.D."/>
            <person name="Moran D.A.P."/>
            <person name="Tomita M."/>
            <person name="Numata K."/>
            <person name="Arakawa K."/>
        </authorList>
    </citation>
    <scope>NUCLEOTIDE SEQUENCE</scope>
</reference>
<sequence length="601" mass="66779">MELDRKTECGEDKEDEIATSTQSPTVGEEPTRTDASPQQSGEEDTAKEPPREQDSPSILEIILGGESSSQMEAEDSVPPVQTDRADLEELFKNLTGSPPVPAFAPPSYANVAKKGMTKVASVSKLWSCKNCPKKFYTEKGATDHRATCFKPTDDAQKQNVKREENKESKKRKEKEEVKVTPKGKSNKKARGVNLTFCRHCNRKILLTTTMEDHYRRKHFRKLSPQHELPPSSSTSRPAWRTEKPEEQPRRSLPPVVPSTSTNTGDMGTSAGSRKAKKFVCDFCEKRFASRSALQDHARCVHEVEDEITFAFESIEPKVSTPPPTPPPATTSVAEEKTVKPRKSSPPTLPSTPKTVGTTMKSAGKPVLKKWKCEFCEKRFASQTAVLDHARRVHDVEEEFTYTFHGGDEPVQNQKKEDNQNEKVKTKYEEKAAENEFACAWCSGRRPLSFLSQAALDRHIAQCHPESKQARDAPKKKLKIKKEAVWCPHCARLLSPQQSLSQHIRAVHNDSFKKNDGQTHTKVVRFAEEDVADASACPSTPAYKVHCPDGIRLHEASTSHASSTPALPSRSEASRANQVLAGDASVTCDICGHACRTRKGLT</sequence>
<organism evidence="8 9">
    <name type="scientific">Trichonephila inaurata madagascariensis</name>
    <dbReference type="NCBI Taxonomy" id="2747483"/>
    <lineage>
        <taxon>Eukaryota</taxon>
        <taxon>Metazoa</taxon>
        <taxon>Ecdysozoa</taxon>
        <taxon>Arthropoda</taxon>
        <taxon>Chelicerata</taxon>
        <taxon>Arachnida</taxon>
        <taxon>Araneae</taxon>
        <taxon>Araneomorphae</taxon>
        <taxon>Entelegynae</taxon>
        <taxon>Araneoidea</taxon>
        <taxon>Nephilidae</taxon>
        <taxon>Trichonephila</taxon>
        <taxon>Trichonephila inaurata</taxon>
    </lineage>
</organism>
<keyword evidence="3 5" id="KW-0863">Zinc-finger</keyword>
<feature type="domain" description="C2H2-type" evidence="7">
    <location>
        <begin position="484"/>
        <end position="512"/>
    </location>
</feature>
<feature type="compositionally biased region" description="Basic and acidic residues" evidence="6">
    <location>
        <begin position="1"/>
        <end position="10"/>
    </location>
</feature>
<evidence type="ECO:0000259" key="7">
    <source>
        <dbReference type="PROSITE" id="PS50157"/>
    </source>
</evidence>
<dbReference type="GO" id="GO:0005634">
    <property type="term" value="C:nucleus"/>
    <property type="evidence" value="ECO:0007669"/>
    <property type="project" value="TreeGrafter"/>
</dbReference>
<dbReference type="PANTHER" id="PTHR24409">
    <property type="entry name" value="ZINC FINGER PROTEIN 142"/>
    <property type="match status" value="1"/>
</dbReference>